<dbReference type="RefSeq" id="WP_190212658.1">
    <property type="nucleotide sequence ID" value="NZ_BNBO01000026.1"/>
</dbReference>
<dbReference type="PANTHER" id="PTHR12215:SF10">
    <property type="entry name" value="L-AMINOADIPATE-SEMIALDEHYDE DEHYDROGENASE-PHOSPHOPANTETHEINYL TRANSFERASE"/>
    <property type="match status" value="1"/>
</dbReference>
<evidence type="ECO:0000259" key="4">
    <source>
        <dbReference type="Pfam" id="PF01648"/>
    </source>
</evidence>
<feature type="domain" description="4'-phosphopantetheinyl transferase" evidence="4">
    <location>
        <begin position="141"/>
        <end position="208"/>
    </location>
</feature>
<dbReference type="InterPro" id="IPR037143">
    <property type="entry name" value="4-PPantetheinyl_Trfase_dom_sf"/>
</dbReference>
<accession>A0A919G069</accession>
<reference evidence="5" key="2">
    <citation type="submission" date="2020-09" db="EMBL/GenBank/DDBJ databases">
        <authorList>
            <person name="Sun Q."/>
            <person name="Ohkuma M."/>
        </authorList>
    </citation>
    <scope>NUCLEOTIDE SEQUENCE</scope>
    <source>
        <strain evidence="5">JCM 4646</strain>
    </source>
</reference>
<feature type="region of interest" description="Disordered" evidence="3">
    <location>
        <begin position="1"/>
        <end position="33"/>
    </location>
</feature>
<dbReference type="GeneID" id="95354856"/>
<evidence type="ECO:0000256" key="3">
    <source>
        <dbReference type="SAM" id="MobiDB-lite"/>
    </source>
</evidence>
<keyword evidence="2 5" id="KW-0808">Transferase</keyword>
<dbReference type="EMBL" id="BNBO01000026">
    <property type="protein sequence ID" value="GHH75561.1"/>
    <property type="molecule type" value="Genomic_DNA"/>
</dbReference>
<evidence type="ECO:0000313" key="5">
    <source>
        <dbReference type="EMBL" id="GHH75561.1"/>
    </source>
</evidence>
<dbReference type="GO" id="GO:0005829">
    <property type="term" value="C:cytosol"/>
    <property type="evidence" value="ECO:0007669"/>
    <property type="project" value="TreeGrafter"/>
</dbReference>
<dbReference type="SUPFAM" id="SSF56214">
    <property type="entry name" value="4'-phosphopantetheinyl transferase"/>
    <property type="match status" value="2"/>
</dbReference>
<dbReference type="GO" id="GO:0000287">
    <property type="term" value="F:magnesium ion binding"/>
    <property type="evidence" value="ECO:0007669"/>
    <property type="project" value="InterPro"/>
</dbReference>
<reference evidence="5" key="1">
    <citation type="journal article" date="2014" name="Int. J. Syst. Evol. Microbiol.">
        <title>Complete genome sequence of Corynebacterium casei LMG S-19264T (=DSM 44701T), isolated from a smear-ripened cheese.</title>
        <authorList>
            <consortium name="US DOE Joint Genome Institute (JGI-PGF)"/>
            <person name="Walter F."/>
            <person name="Albersmeier A."/>
            <person name="Kalinowski J."/>
            <person name="Ruckert C."/>
        </authorList>
    </citation>
    <scope>NUCLEOTIDE SEQUENCE</scope>
    <source>
        <strain evidence="5">JCM 4646</strain>
    </source>
</reference>
<keyword evidence="6" id="KW-1185">Reference proteome</keyword>
<dbReference type="PANTHER" id="PTHR12215">
    <property type="entry name" value="PHOSPHOPANTETHEINE TRANSFERASE"/>
    <property type="match status" value="1"/>
</dbReference>
<dbReference type="Gene3D" id="3.90.470.20">
    <property type="entry name" value="4'-phosphopantetheinyl transferase domain"/>
    <property type="match status" value="1"/>
</dbReference>
<organism evidence="5 6">
    <name type="scientific">Kitasatospora indigofera</name>
    <dbReference type="NCBI Taxonomy" id="67307"/>
    <lineage>
        <taxon>Bacteria</taxon>
        <taxon>Bacillati</taxon>
        <taxon>Actinomycetota</taxon>
        <taxon>Actinomycetes</taxon>
        <taxon>Kitasatosporales</taxon>
        <taxon>Streptomycetaceae</taxon>
        <taxon>Kitasatospora</taxon>
    </lineage>
</organism>
<dbReference type="Proteomes" id="UP000617734">
    <property type="component" value="Unassembled WGS sequence"/>
</dbReference>
<dbReference type="Pfam" id="PF01648">
    <property type="entry name" value="ACPS"/>
    <property type="match status" value="1"/>
</dbReference>
<proteinExistence type="inferred from homology"/>
<evidence type="ECO:0000313" key="6">
    <source>
        <dbReference type="Proteomes" id="UP000617734"/>
    </source>
</evidence>
<protein>
    <submittedName>
        <fullName evidence="5">4'-phosphopantetheinyl transferase</fullName>
    </submittedName>
</protein>
<comment type="similarity">
    <text evidence="1">Belongs to the P-Pant transferase superfamily. Gsp/Sfp/HetI/AcpT family.</text>
</comment>
<comment type="caution">
    <text evidence="5">The sequence shown here is derived from an EMBL/GenBank/DDBJ whole genome shotgun (WGS) entry which is preliminary data.</text>
</comment>
<dbReference type="InterPro" id="IPR050559">
    <property type="entry name" value="P-Pant_transferase_sf"/>
</dbReference>
<gene>
    <name evidence="5" type="ORF">GCM10018781_44660</name>
</gene>
<evidence type="ECO:0000256" key="2">
    <source>
        <dbReference type="ARBA" id="ARBA00022679"/>
    </source>
</evidence>
<dbReference type="InterPro" id="IPR008278">
    <property type="entry name" value="4-PPantetheinyl_Trfase_dom"/>
</dbReference>
<dbReference type="GO" id="GO:0019878">
    <property type="term" value="P:lysine biosynthetic process via aminoadipic acid"/>
    <property type="evidence" value="ECO:0007669"/>
    <property type="project" value="TreeGrafter"/>
</dbReference>
<dbReference type="GO" id="GO:0008897">
    <property type="term" value="F:holo-[acyl-carrier-protein] synthase activity"/>
    <property type="evidence" value="ECO:0007669"/>
    <property type="project" value="InterPro"/>
</dbReference>
<sequence length="268" mass="28831">MTADPPPREGAGQGSGDPRPAGPRPSAPDLEPDPVDLWVIRTDQPAPVVHRLRQLLDRTELHRAGAGHDPERTERFTVVHGVVRLLAAERLGVAPVDLAWRRGPHGKPEPVPDGSAAGARLRLSWSASGALAVLALAEGRRVGADVEEIRDERVAARVAGRYFPDTDVRFVAAARSPGARAERFTRLWCRREAVVKAYGGRLAQGLGLPLAGPAPLWLPDAGPLDPGPCWVRDVPVPGPFRAAVAVEGDRPFLVHRRRWTAAGLPAIR</sequence>
<dbReference type="AlphaFoldDB" id="A0A919G069"/>
<evidence type="ECO:0000256" key="1">
    <source>
        <dbReference type="ARBA" id="ARBA00010990"/>
    </source>
</evidence>
<name>A0A919G069_9ACTN</name>